<organism evidence="2 3">
    <name type="scientific">Streptomyces netropsis</name>
    <name type="common">Streptoverticillium netropsis</name>
    <dbReference type="NCBI Taxonomy" id="55404"/>
    <lineage>
        <taxon>Bacteria</taxon>
        <taxon>Bacillati</taxon>
        <taxon>Actinomycetota</taxon>
        <taxon>Actinomycetes</taxon>
        <taxon>Kitasatosporales</taxon>
        <taxon>Streptomycetaceae</taxon>
        <taxon>Streptomyces</taxon>
    </lineage>
</organism>
<feature type="transmembrane region" description="Helical" evidence="1">
    <location>
        <begin position="12"/>
        <end position="34"/>
    </location>
</feature>
<proteinExistence type="predicted"/>
<comment type="caution">
    <text evidence="2">The sequence shown here is derived from an EMBL/GenBank/DDBJ whole genome shotgun (WGS) entry which is preliminary data.</text>
</comment>
<dbReference type="AlphaFoldDB" id="A0A7W7LGI4"/>
<feature type="transmembrane region" description="Helical" evidence="1">
    <location>
        <begin position="83"/>
        <end position="103"/>
    </location>
</feature>
<dbReference type="RefSeq" id="WP_184737533.1">
    <property type="nucleotide sequence ID" value="NZ_BMRW01000018.1"/>
</dbReference>
<dbReference type="EMBL" id="JACHJG010000012">
    <property type="protein sequence ID" value="MBB4889271.1"/>
    <property type="molecule type" value="Genomic_DNA"/>
</dbReference>
<evidence type="ECO:0000256" key="1">
    <source>
        <dbReference type="SAM" id="Phobius"/>
    </source>
</evidence>
<gene>
    <name evidence="2" type="ORF">FHS38_005346</name>
</gene>
<feature type="transmembrane region" description="Helical" evidence="1">
    <location>
        <begin position="136"/>
        <end position="155"/>
    </location>
</feature>
<evidence type="ECO:0008006" key="4">
    <source>
        <dbReference type="Google" id="ProtNLM"/>
    </source>
</evidence>
<reference evidence="2 3" key="1">
    <citation type="submission" date="2020-08" db="EMBL/GenBank/DDBJ databases">
        <title>Genomic Encyclopedia of Type Strains, Phase III (KMG-III): the genomes of soil and plant-associated and newly described type strains.</title>
        <authorList>
            <person name="Whitman W."/>
        </authorList>
    </citation>
    <scope>NUCLEOTIDE SEQUENCE [LARGE SCALE GENOMIC DNA]</scope>
    <source>
        <strain evidence="2 3">CECT 3265</strain>
    </source>
</reference>
<name>A0A7W7LGI4_STRNE</name>
<keyword evidence="1" id="KW-0812">Transmembrane</keyword>
<keyword evidence="1" id="KW-0472">Membrane</keyword>
<accession>A0A7W7LGI4</accession>
<dbReference type="Proteomes" id="UP000556436">
    <property type="component" value="Unassembled WGS sequence"/>
</dbReference>
<evidence type="ECO:0000313" key="3">
    <source>
        <dbReference type="Proteomes" id="UP000556436"/>
    </source>
</evidence>
<keyword evidence="3" id="KW-1185">Reference proteome</keyword>
<feature type="transmembrane region" description="Helical" evidence="1">
    <location>
        <begin position="46"/>
        <end position="71"/>
    </location>
</feature>
<keyword evidence="1" id="KW-1133">Transmembrane helix</keyword>
<evidence type="ECO:0000313" key="2">
    <source>
        <dbReference type="EMBL" id="MBB4889271.1"/>
    </source>
</evidence>
<sequence>MRFDSVKSPTGWAYAAAVWLALSFVWHLQMGIMYRDAMGADSTGPVWIFLAYDGLITAMSLAGVVCVLAAVKPWGRRLPPWSVRWPLWFGCALLTLRGVPGLVENITVATGLTPYGLLGMEEEPLDTGLWEFWKDMVINSFFFLGAVTLVPATVLSARRAGSARPAPRRV</sequence>
<protein>
    <recommendedName>
        <fullName evidence="4">DUF3995 domain-containing protein</fullName>
    </recommendedName>
</protein>